<dbReference type="InterPro" id="IPR029062">
    <property type="entry name" value="Class_I_gatase-like"/>
</dbReference>
<protein>
    <recommendedName>
        <fullName evidence="5 9">Cyanophycinase</fullName>
        <ecNumber evidence="4 9">3.4.15.6</ecNumber>
    </recommendedName>
</protein>
<comment type="catalytic activity">
    <reaction evidence="1 9">
        <text>[L-4-(L-arginin-2-N-yl)aspartate](n) + H2O = [L-4-(L-arginin-2-N-yl)aspartate](n-1) + L-4-(L-arginin-2-N-yl)aspartate</text>
        <dbReference type="Rhea" id="RHEA:12845"/>
        <dbReference type="Rhea" id="RHEA-COMP:13728"/>
        <dbReference type="Rhea" id="RHEA-COMP:13734"/>
        <dbReference type="ChEBI" id="CHEBI:15377"/>
        <dbReference type="ChEBI" id="CHEBI:137986"/>
        <dbReference type="ChEBI" id="CHEBI:137991"/>
        <dbReference type="EC" id="3.4.15.6"/>
    </reaction>
</comment>
<dbReference type="InterPro" id="IPR005320">
    <property type="entry name" value="Peptidase_S51"/>
</dbReference>
<evidence type="ECO:0000256" key="5">
    <source>
        <dbReference type="ARBA" id="ARBA00015719"/>
    </source>
</evidence>
<dbReference type="NCBIfam" id="TIGR02069">
    <property type="entry name" value="cyanophycinase"/>
    <property type="match status" value="1"/>
</dbReference>
<sequence>MLELKPFLAQKSMAVATRYPIIIIGGAEDKTGECTILKAFFESAGGNGAKIGIIPSASREPTLVGTRYYEIFTNMGAQQVQVLDIRYRSECDEPRWLDILRECTGVFITGGDQLRLHELTGKTPLMRAIKAGIKDKNLVVAGTSAGAAIMGENMIAGGSSGESPNQALVDLTEGLGIVPELLVDQHFHNRNRMARLLSAIAAHPDRLGVGIDEDTSIALTGKGSFEVIGKGSITIVDPGDMTHTSYDAAGETAPISLHNLKVHILKHGDHYDYKRRRVLSPQLVS</sequence>
<evidence type="ECO:0000313" key="12">
    <source>
        <dbReference type="Proteomes" id="UP000249354"/>
    </source>
</evidence>
<dbReference type="PANTHER" id="PTHR36175:SF1">
    <property type="entry name" value="CYANOPHYCINASE"/>
    <property type="match status" value="1"/>
</dbReference>
<dbReference type="EMBL" id="QBMC01000143">
    <property type="protein sequence ID" value="PZO12640.1"/>
    <property type="molecule type" value="Genomic_DNA"/>
</dbReference>
<feature type="active site" description="Charge relay system" evidence="10">
    <location>
        <position position="213"/>
    </location>
</feature>
<dbReference type="EC" id="3.4.15.6" evidence="4 9"/>
<dbReference type="AlphaFoldDB" id="A0A2W4U0Q7"/>
<accession>A0A2W4U0Q7</accession>
<comment type="caution">
    <text evidence="11">The sequence shown here is derived from an EMBL/GenBank/DDBJ whole genome shotgun (WGS) entry which is preliminary data.</text>
</comment>
<reference evidence="11 12" key="2">
    <citation type="submission" date="2018-06" db="EMBL/GenBank/DDBJ databases">
        <title>Metagenomic assembly of (sub)arctic Cyanobacteria and their associated microbiome from non-axenic cultures.</title>
        <authorList>
            <person name="Baurain D."/>
        </authorList>
    </citation>
    <scope>NUCLEOTIDE SEQUENCE [LARGE SCALE GENOMIC DNA]</scope>
    <source>
        <strain evidence="11">ULC129bin1</strain>
    </source>
</reference>
<dbReference type="CDD" id="cd03145">
    <property type="entry name" value="GAT1_cyanophycinase"/>
    <property type="match status" value="1"/>
</dbReference>
<evidence type="ECO:0000256" key="3">
    <source>
        <dbReference type="ARBA" id="ARBA00006534"/>
    </source>
</evidence>
<dbReference type="SUPFAM" id="SSF52317">
    <property type="entry name" value="Class I glutamine amidotransferase-like"/>
    <property type="match status" value="1"/>
</dbReference>
<evidence type="ECO:0000256" key="10">
    <source>
        <dbReference type="PIRSR" id="PIRSR032067-1"/>
    </source>
</evidence>
<comment type="function">
    <text evidence="2 9">Exopeptidase that catalyzes the hydrolytic cleavage of multi-L-arginyl-poly-L-aspartic acid (cyanophycin; a water-insoluble reserve polymer) into aspartate-arginine dipeptides.</text>
</comment>
<dbReference type="GO" id="GO:0008236">
    <property type="term" value="F:serine-type peptidase activity"/>
    <property type="evidence" value="ECO:0007669"/>
    <property type="project" value="UniProtKB-KW"/>
</dbReference>
<feature type="active site" description="Charge relay system" evidence="10">
    <location>
        <position position="186"/>
    </location>
</feature>
<evidence type="ECO:0000256" key="2">
    <source>
        <dbReference type="ARBA" id="ARBA00002039"/>
    </source>
</evidence>
<dbReference type="Proteomes" id="UP000249354">
    <property type="component" value="Unassembled WGS sequence"/>
</dbReference>
<evidence type="ECO:0000256" key="7">
    <source>
        <dbReference type="ARBA" id="ARBA00022801"/>
    </source>
</evidence>
<evidence type="ECO:0000256" key="8">
    <source>
        <dbReference type="ARBA" id="ARBA00022825"/>
    </source>
</evidence>
<dbReference type="Pfam" id="PF03575">
    <property type="entry name" value="Peptidase_S51"/>
    <property type="match status" value="1"/>
</dbReference>
<evidence type="ECO:0000256" key="6">
    <source>
        <dbReference type="ARBA" id="ARBA00022670"/>
    </source>
</evidence>
<organism evidence="11 12">
    <name type="scientific">Leptolyngbya foveolarum</name>
    <dbReference type="NCBI Taxonomy" id="47253"/>
    <lineage>
        <taxon>Bacteria</taxon>
        <taxon>Bacillati</taxon>
        <taxon>Cyanobacteriota</taxon>
        <taxon>Cyanophyceae</taxon>
        <taxon>Leptolyngbyales</taxon>
        <taxon>Leptolyngbyaceae</taxon>
        <taxon>Leptolyngbya group</taxon>
        <taxon>Leptolyngbya</taxon>
    </lineage>
</organism>
<evidence type="ECO:0000256" key="4">
    <source>
        <dbReference type="ARBA" id="ARBA00013115"/>
    </source>
</evidence>
<dbReference type="PANTHER" id="PTHR36175">
    <property type="entry name" value="CYANOPHYCINASE"/>
    <property type="match status" value="1"/>
</dbReference>
<reference evidence="12" key="1">
    <citation type="submission" date="2018-04" db="EMBL/GenBank/DDBJ databases">
        <authorList>
            <person name="Cornet L."/>
        </authorList>
    </citation>
    <scope>NUCLEOTIDE SEQUENCE [LARGE SCALE GENOMIC DNA]</scope>
</reference>
<evidence type="ECO:0000256" key="9">
    <source>
        <dbReference type="PIRNR" id="PIRNR032067"/>
    </source>
</evidence>
<gene>
    <name evidence="11" type="ORF">DCF25_17280</name>
</gene>
<dbReference type="Gene3D" id="3.40.50.880">
    <property type="match status" value="1"/>
</dbReference>
<evidence type="ECO:0000313" key="11">
    <source>
        <dbReference type="EMBL" id="PZO12640.1"/>
    </source>
</evidence>
<comment type="similarity">
    <text evidence="3 9">Belongs to the peptidase S51 family.</text>
</comment>
<dbReference type="InterPro" id="IPR011811">
    <property type="entry name" value="Peptidase_S51_cyanophycinase"/>
</dbReference>
<feature type="active site" description="Charge relay system" evidence="10">
    <location>
        <position position="144"/>
    </location>
</feature>
<keyword evidence="8 9" id="KW-0720">Serine protease</keyword>
<keyword evidence="7 9" id="KW-0378">Hydrolase</keyword>
<proteinExistence type="inferred from homology"/>
<evidence type="ECO:0000256" key="1">
    <source>
        <dbReference type="ARBA" id="ARBA00001092"/>
    </source>
</evidence>
<dbReference type="PIRSF" id="PIRSF032067">
    <property type="entry name" value="Cyanophycinase"/>
    <property type="match status" value="1"/>
</dbReference>
<keyword evidence="6 9" id="KW-0645">Protease</keyword>
<dbReference type="GO" id="GO:0008241">
    <property type="term" value="F:peptidyl-dipeptidase activity"/>
    <property type="evidence" value="ECO:0007669"/>
    <property type="project" value="UniProtKB-EC"/>
</dbReference>
<name>A0A2W4U0Q7_9CYAN</name>
<dbReference type="GO" id="GO:0006508">
    <property type="term" value="P:proteolysis"/>
    <property type="evidence" value="ECO:0007669"/>
    <property type="project" value="UniProtKB-KW"/>
</dbReference>